<keyword evidence="7" id="KW-1133">Transmembrane helix</keyword>
<keyword evidence="6" id="KW-0560">Oxidoreductase</keyword>
<dbReference type="PRINTS" id="PR00385">
    <property type="entry name" value="P450"/>
</dbReference>
<dbReference type="Gene3D" id="1.10.630.10">
    <property type="entry name" value="Cytochrome P450"/>
    <property type="match status" value="1"/>
</dbReference>
<keyword evidence="2 5" id="KW-0479">Metal-binding</keyword>
<dbReference type="GO" id="GO:0016712">
    <property type="term" value="F:oxidoreductase activity, acting on paired donors, with incorporation or reduction of molecular oxygen, reduced flavin or flavoprotein as one donor, and incorporation of one atom of oxygen"/>
    <property type="evidence" value="ECO:0007669"/>
    <property type="project" value="TreeGrafter"/>
</dbReference>
<keyword evidence="4 6" id="KW-0503">Monooxygenase</keyword>
<dbReference type="Proteomes" id="UP000639338">
    <property type="component" value="Unassembled WGS sequence"/>
</dbReference>
<dbReference type="SUPFAM" id="SSF48264">
    <property type="entry name" value="Cytochrome P450"/>
    <property type="match status" value="1"/>
</dbReference>
<evidence type="ECO:0000256" key="5">
    <source>
        <dbReference type="PIRSR" id="PIRSR602401-1"/>
    </source>
</evidence>
<dbReference type="PRINTS" id="PR00463">
    <property type="entry name" value="EP450I"/>
</dbReference>
<dbReference type="EMBL" id="JACMRX010000003">
    <property type="protein sequence ID" value="KAF7992670.1"/>
    <property type="molecule type" value="Genomic_DNA"/>
</dbReference>
<dbReference type="OrthoDB" id="1055148at2759"/>
<evidence type="ECO:0000256" key="7">
    <source>
        <dbReference type="SAM" id="Phobius"/>
    </source>
</evidence>
<dbReference type="GO" id="GO:0005737">
    <property type="term" value="C:cytoplasm"/>
    <property type="evidence" value="ECO:0007669"/>
    <property type="project" value="TreeGrafter"/>
</dbReference>
<comment type="similarity">
    <text evidence="1 6">Belongs to the cytochrome P450 family.</text>
</comment>
<dbReference type="InterPro" id="IPR050182">
    <property type="entry name" value="Cytochrome_P450_fam2"/>
</dbReference>
<evidence type="ECO:0000256" key="2">
    <source>
        <dbReference type="ARBA" id="ARBA00022723"/>
    </source>
</evidence>
<dbReference type="GO" id="GO:0006082">
    <property type="term" value="P:organic acid metabolic process"/>
    <property type="evidence" value="ECO:0007669"/>
    <property type="project" value="TreeGrafter"/>
</dbReference>
<evidence type="ECO:0000313" key="8">
    <source>
        <dbReference type="EMBL" id="KAF7992670.1"/>
    </source>
</evidence>
<organism evidence="8 9">
    <name type="scientific">Aphidius gifuensis</name>
    <name type="common">Parasitoid wasp</name>
    <dbReference type="NCBI Taxonomy" id="684658"/>
    <lineage>
        <taxon>Eukaryota</taxon>
        <taxon>Metazoa</taxon>
        <taxon>Ecdysozoa</taxon>
        <taxon>Arthropoda</taxon>
        <taxon>Hexapoda</taxon>
        <taxon>Insecta</taxon>
        <taxon>Pterygota</taxon>
        <taxon>Neoptera</taxon>
        <taxon>Endopterygota</taxon>
        <taxon>Hymenoptera</taxon>
        <taxon>Apocrita</taxon>
        <taxon>Ichneumonoidea</taxon>
        <taxon>Braconidae</taxon>
        <taxon>Aphidiinae</taxon>
        <taxon>Aphidius</taxon>
    </lineage>
</organism>
<gene>
    <name evidence="8" type="ORF">HCN44_005014</name>
</gene>
<evidence type="ECO:0000256" key="6">
    <source>
        <dbReference type="RuleBase" id="RU000461"/>
    </source>
</evidence>
<dbReference type="PANTHER" id="PTHR24300:SF413">
    <property type="entry name" value="CYTOCHROME P450 18A1"/>
    <property type="match status" value="1"/>
</dbReference>
<dbReference type="GO" id="GO:0006805">
    <property type="term" value="P:xenobiotic metabolic process"/>
    <property type="evidence" value="ECO:0007669"/>
    <property type="project" value="TreeGrafter"/>
</dbReference>
<evidence type="ECO:0000256" key="1">
    <source>
        <dbReference type="ARBA" id="ARBA00010617"/>
    </source>
</evidence>
<comment type="caution">
    <text evidence="8">The sequence shown here is derived from an EMBL/GenBank/DDBJ whole genome shotgun (WGS) entry which is preliminary data.</text>
</comment>
<dbReference type="PROSITE" id="PS00086">
    <property type="entry name" value="CYTOCHROME_P450"/>
    <property type="match status" value="1"/>
</dbReference>
<comment type="cofactor">
    <cofactor evidence="5">
        <name>heme</name>
        <dbReference type="ChEBI" id="CHEBI:30413"/>
    </cofactor>
</comment>
<keyword evidence="5 6" id="KW-0349">Heme</keyword>
<evidence type="ECO:0000256" key="4">
    <source>
        <dbReference type="ARBA" id="ARBA00023033"/>
    </source>
</evidence>
<dbReference type="InterPro" id="IPR002401">
    <property type="entry name" value="Cyt_P450_E_grp-I"/>
</dbReference>
<dbReference type="GO" id="GO:0008395">
    <property type="term" value="F:steroid hydroxylase activity"/>
    <property type="evidence" value="ECO:0007669"/>
    <property type="project" value="TreeGrafter"/>
</dbReference>
<dbReference type="InterPro" id="IPR001128">
    <property type="entry name" value="Cyt_P450"/>
</dbReference>
<dbReference type="AlphaFoldDB" id="A0A834XSK3"/>
<keyword evidence="9" id="KW-1185">Reference proteome</keyword>
<dbReference type="GO" id="GO:0020037">
    <property type="term" value="F:heme binding"/>
    <property type="evidence" value="ECO:0007669"/>
    <property type="project" value="InterPro"/>
</dbReference>
<sequence>MFWKFIAQWIWEIIRNTRSDLILTIVMVLTVFIIVKWYKEIKNLPPGPWGLPIIGYLPFIKGDIHIEFGKLAKKYGSMFSAKLGTQFVVVLSDYRTIRNAFTREEFSGRPNTEFMNILGGYGIVNSEGALWKDQKKFLHEKLRSLGMTNMGHGKKIMESKIMREVDILIRSLSLKRGAPTNVSLSLGMSISNVICSIIMSVRFTHGDKQFKRFMSLIEEGFRLFGSIVLVNFIPIMKYLPGLTKIRNKIKQNRDEMACFFQETIDKHRSTLDENNVRDLVDAYLIEIKNAKAEGRETKLFQGKNHDRQMQQILGDLFSAGMETVKTTLEWCVVMMLHHPDAAKAVQEELDQIVGRSRMPSLEDLPYLPITESTILEVMRRSSIVPLGSTHATTRDVSLNGFTIPAGAQIVPLLHAVHMDPELWAEPNDFRPARFISAEGKVTRPEYFMPFGVGRRMCLGDVLAKMELFLFFSSIMHTFDIKLPDGDKLPNLKGNAGITITPDSFKVCLLQRKLDITLCPNDLPSPLRNIGSH</sequence>
<keyword evidence="7" id="KW-0812">Transmembrane</keyword>
<feature type="transmembrane region" description="Helical" evidence="7">
    <location>
        <begin position="21"/>
        <end position="38"/>
    </location>
</feature>
<reference evidence="8 9" key="1">
    <citation type="submission" date="2020-08" db="EMBL/GenBank/DDBJ databases">
        <title>Aphidius gifuensis genome sequencing and assembly.</title>
        <authorList>
            <person name="Du Z."/>
        </authorList>
    </citation>
    <scope>NUCLEOTIDE SEQUENCE [LARGE SCALE GENOMIC DNA]</scope>
    <source>
        <strain evidence="8">YNYX2018</strain>
        <tissue evidence="8">Adults</tissue>
    </source>
</reference>
<name>A0A834XSK3_APHGI</name>
<accession>A0A834XSK3</accession>
<dbReference type="FunFam" id="1.10.630.10:FF:000070">
    <property type="entry name" value="cytochrome P450 18a1"/>
    <property type="match status" value="1"/>
</dbReference>
<dbReference type="Pfam" id="PF00067">
    <property type="entry name" value="p450"/>
    <property type="match status" value="1"/>
</dbReference>
<dbReference type="GO" id="GO:0005506">
    <property type="term" value="F:iron ion binding"/>
    <property type="evidence" value="ECO:0007669"/>
    <property type="project" value="InterPro"/>
</dbReference>
<evidence type="ECO:0008006" key="10">
    <source>
        <dbReference type="Google" id="ProtNLM"/>
    </source>
</evidence>
<dbReference type="PANTHER" id="PTHR24300">
    <property type="entry name" value="CYTOCHROME P450 508A4-RELATED"/>
    <property type="match status" value="1"/>
</dbReference>
<protein>
    <recommendedName>
        <fullName evidence="10">Cytochrome P450</fullName>
    </recommendedName>
</protein>
<keyword evidence="7" id="KW-0472">Membrane</keyword>
<dbReference type="InterPro" id="IPR036396">
    <property type="entry name" value="Cyt_P450_sf"/>
</dbReference>
<feature type="binding site" description="axial binding residue" evidence="5">
    <location>
        <position position="457"/>
    </location>
    <ligand>
        <name>heme</name>
        <dbReference type="ChEBI" id="CHEBI:30413"/>
    </ligand>
    <ligandPart>
        <name>Fe</name>
        <dbReference type="ChEBI" id="CHEBI:18248"/>
    </ligandPart>
</feature>
<proteinExistence type="inferred from homology"/>
<dbReference type="InterPro" id="IPR017972">
    <property type="entry name" value="Cyt_P450_CS"/>
</dbReference>
<evidence type="ECO:0000256" key="3">
    <source>
        <dbReference type="ARBA" id="ARBA00023004"/>
    </source>
</evidence>
<keyword evidence="3 5" id="KW-0408">Iron</keyword>
<evidence type="ECO:0000313" key="9">
    <source>
        <dbReference type="Proteomes" id="UP000639338"/>
    </source>
</evidence>